<evidence type="ECO:0000313" key="4">
    <source>
        <dbReference type="Proteomes" id="UP000077248"/>
    </source>
</evidence>
<evidence type="ECO:0000313" key="2">
    <source>
        <dbReference type="EMBL" id="OAG18753.1"/>
    </source>
</evidence>
<dbReference type="Proteomes" id="UP000077248">
    <property type="component" value="Unassembled WGS sequence"/>
</dbReference>
<name>A0A177DG57_ALTAL</name>
<sequence length="452" mass="50688">MSLPKNPSFHSQARRKAESAAVPIHNRNVKHNIAMNHVARSPFAPPIPPKDEPPRIASAVTPVKEEDKKSLDILEKEWMLKDYLGLTPTPISEGGLAQEYLPSNIEIDGRRGSRNMIIDNSAELVDIPDSSEGTLLATQIGAETRATKRDTVAVLMDDIIGSEKKVSRRHQDVLEAAATLGDMPTPLRIPKKPENSPLYSSIPPTSKFKKLHLNKRPSLKITTTFTEPRSAPIPPNFRLGNSQNGSHLHNGRYSVVHTCITDCRKRFSGGAKAAQLRSSMPYSFRQSRPKRETTTQPLSSRTLLPQIEQRYAGIFPGHNSVHASGNVRERLLQPSQRRNTQPIIVDRMRDPDETFHELLAIHKRTTVDFKEVIAAAKTPKPENGKLGSFAKCDCTGLKSAAKSHADGLIEHFKDFRLRNRKTRRREENIEEVRRRYEEMVTANASARRGDEL</sequence>
<gene>
    <name evidence="3" type="ORF">AA0117_g4222</name>
    <name evidence="2" type="ORF">CC77DRAFT_208755</name>
</gene>
<dbReference type="KEGG" id="aalt:CC77DRAFT_208755"/>
<organism evidence="2 4">
    <name type="scientific">Alternaria alternata</name>
    <name type="common">Alternaria rot fungus</name>
    <name type="synonym">Torula alternata</name>
    <dbReference type="NCBI Taxonomy" id="5599"/>
    <lineage>
        <taxon>Eukaryota</taxon>
        <taxon>Fungi</taxon>
        <taxon>Dikarya</taxon>
        <taxon>Ascomycota</taxon>
        <taxon>Pezizomycotina</taxon>
        <taxon>Dothideomycetes</taxon>
        <taxon>Pleosporomycetidae</taxon>
        <taxon>Pleosporales</taxon>
        <taxon>Pleosporineae</taxon>
        <taxon>Pleosporaceae</taxon>
        <taxon>Alternaria</taxon>
        <taxon>Alternaria sect. Alternaria</taxon>
        <taxon>Alternaria alternata complex</taxon>
    </lineage>
</organism>
<dbReference type="OMA" id="SIACMET"/>
<proteinExistence type="predicted"/>
<dbReference type="RefSeq" id="XP_018384174.1">
    <property type="nucleotide sequence ID" value="XM_018530648.1"/>
</dbReference>
<reference evidence="5" key="2">
    <citation type="journal article" date="2019" name="bioRxiv">
        <title>Genomics, evolutionary history and diagnostics of the Alternaria alternata species group including apple and Asian pear pathotypes.</title>
        <authorList>
            <person name="Armitage A.D."/>
            <person name="Cockerton H.M."/>
            <person name="Sreenivasaprasad S."/>
            <person name="Woodhall J.W."/>
            <person name="Lane C.R."/>
            <person name="Harrison R.J."/>
            <person name="Clarkson J.P."/>
        </authorList>
    </citation>
    <scope>NUCLEOTIDE SEQUENCE [LARGE SCALE GENOMIC DNA]</scope>
    <source>
        <strain evidence="5">FERA 1177</strain>
    </source>
</reference>
<dbReference type="Proteomes" id="UP000291422">
    <property type="component" value="Unassembled WGS sequence"/>
</dbReference>
<feature type="region of interest" description="Disordered" evidence="1">
    <location>
        <begin position="184"/>
        <end position="203"/>
    </location>
</feature>
<feature type="region of interest" description="Disordered" evidence="1">
    <location>
        <begin position="1"/>
        <end position="26"/>
    </location>
</feature>
<dbReference type="GeneID" id="29116242"/>
<dbReference type="EMBL" id="PDXD01000007">
    <property type="protein sequence ID" value="RYN78480.1"/>
    <property type="molecule type" value="Genomic_DNA"/>
</dbReference>
<dbReference type="AlphaFoldDB" id="A0A177DG57"/>
<evidence type="ECO:0000313" key="3">
    <source>
        <dbReference type="EMBL" id="RYN78480.1"/>
    </source>
</evidence>
<evidence type="ECO:0000313" key="5">
    <source>
        <dbReference type="Proteomes" id="UP000291422"/>
    </source>
</evidence>
<keyword evidence="4" id="KW-1185">Reference proteome</keyword>
<reference evidence="2 4" key="1">
    <citation type="submission" date="2016-05" db="EMBL/GenBank/DDBJ databases">
        <title>Comparative analysis of secretome profiles of manganese(II)-oxidizing ascomycete fungi.</title>
        <authorList>
            <consortium name="DOE Joint Genome Institute"/>
            <person name="Zeiner C.A."/>
            <person name="Purvine S.O."/>
            <person name="Zink E.M."/>
            <person name="Wu S."/>
            <person name="Pasa-Tolic L."/>
            <person name="Chaput D.L."/>
            <person name="Haridas S."/>
            <person name="Grigoriev I.V."/>
            <person name="Santelli C.M."/>
            <person name="Hansel C.M."/>
        </authorList>
    </citation>
    <scope>NUCLEOTIDE SEQUENCE [LARGE SCALE GENOMIC DNA]</scope>
    <source>
        <strain evidence="2 4">SRC1lrK2f</strain>
    </source>
</reference>
<accession>A0A177DG57</accession>
<protein>
    <submittedName>
        <fullName evidence="2">Uncharacterized protein</fullName>
    </submittedName>
</protein>
<dbReference type="VEuPathDB" id="FungiDB:CC77DRAFT_208755"/>
<dbReference type="EMBL" id="KV441483">
    <property type="protein sequence ID" value="OAG18753.1"/>
    <property type="molecule type" value="Genomic_DNA"/>
</dbReference>
<feature type="region of interest" description="Disordered" evidence="1">
    <location>
        <begin position="278"/>
        <end position="299"/>
    </location>
</feature>
<reference evidence="3" key="3">
    <citation type="journal article" date="2019" name="J. ISSAAS">
        <title>Genomics, evolutionary history and diagnostics of the Alternaria alternata species group including apple and Asian pear pathotypes.</title>
        <authorList>
            <person name="Armitage A.D."/>
            <person name="Cockerton H.M."/>
            <person name="Sreenivasaprasad S."/>
            <person name="Woodhall J."/>
            <person name="Lane C."/>
            <person name="Harrison R.J."/>
            <person name="Clarkson J.P."/>
        </authorList>
    </citation>
    <scope>NUCLEOTIDE SEQUENCE</scope>
    <source>
        <strain evidence="3">FERA 1177</strain>
    </source>
</reference>
<evidence type="ECO:0000256" key="1">
    <source>
        <dbReference type="SAM" id="MobiDB-lite"/>
    </source>
</evidence>